<geneLocation type="plasmid" evidence="2">
    <name>pPERMA01</name>
</geneLocation>
<accession>C0QUZ5</accession>
<gene>
    <name evidence="1" type="ordered locus">PERMA_A0066</name>
</gene>
<dbReference type="PaxDb" id="123214-PERMA_A0066"/>
<evidence type="ECO:0000313" key="1">
    <source>
        <dbReference type="EMBL" id="ACO04970.1"/>
    </source>
</evidence>
<protein>
    <submittedName>
        <fullName evidence="1">Uncharacterized protein</fullName>
    </submittedName>
</protein>
<evidence type="ECO:0000313" key="2">
    <source>
        <dbReference type="Proteomes" id="UP000001366"/>
    </source>
</evidence>
<dbReference type="AlphaFoldDB" id="C0QUZ5"/>
<proteinExistence type="predicted"/>
<dbReference type="EMBL" id="CP001231">
    <property type="protein sequence ID" value="ACO04970.1"/>
    <property type="molecule type" value="Genomic_DNA"/>
</dbReference>
<sequence length="168" mass="19626">MAKKLTDQEKLEYAKADLGYFLKQERIAISIKQMAIAKAICRISNRADLLRTTKRHKVLWLYKEKTIKRKFVNRALIHSVAYAKKRFDEVIDETKSASSNKAKVLYLALLHDLAPISAVEIAFKKYAKNAGLQQLHYSKLKPLREWKEIIDAEIEIIKRKLEEKDDLR</sequence>
<reference evidence="1 2" key="1">
    <citation type="journal article" date="2009" name="J. Bacteriol.">
        <title>Complete and draft genome sequences of six members of the Aquificales.</title>
        <authorList>
            <person name="Reysenbach A.L."/>
            <person name="Hamamura N."/>
            <person name="Podar M."/>
            <person name="Griffiths E."/>
            <person name="Ferreira S."/>
            <person name="Hochstein R."/>
            <person name="Heidelberg J."/>
            <person name="Johnson J."/>
            <person name="Mead D."/>
            <person name="Pohorille A."/>
            <person name="Sarmiento M."/>
            <person name="Schweighofer K."/>
            <person name="Seshadri R."/>
            <person name="Voytek M.A."/>
        </authorList>
    </citation>
    <scope>NUCLEOTIDE SEQUENCE [LARGE SCALE GENOMIC DNA]</scope>
    <source>
        <strain evidence="2">DSM 14350 / EX-H1</strain>
        <plasmid evidence="2">pPERMA01</plasmid>
    </source>
</reference>
<keyword evidence="2" id="KW-1185">Reference proteome</keyword>
<dbReference type="KEGG" id="pmx:PERMA_A0066"/>
<dbReference type="HOGENOM" id="CLU_1584942_0_0_0"/>
<keyword evidence="1" id="KW-0614">Plasmid</keyword>
<organism evidence="1 2">
    <name type="scientific">Persephonella marina (strain DSM 14350 / EX-H1)</name>
    <dbReference type="NCBI Taxonomy" id="123214"/>
    <lineage>
        <taxon>Bacteria</taxon>
        <taxon>Pseudomonadati</taxon>
        <taxon>Aquificota</taxon>
        <taxon>Aquificia</taxon>
        <taxon>Aquificales</taxon>
        <taxon>Hydrogenothermaceae</taxon>
        <taxon>Persephonella</taxon>
    </lineage>
</organism>
<name>C0QUZ5_PERMH</name>
<dbReference type="RefSeq" id="WP_012675158.1">
    <property type="nucleotide sequence ID" value="NC_012439.1"/>
</dbReference>
<dbReference type="Proteomes" id="UP000001366">
    <property type="component" value="Plasmid unnamed"/>
</dbReference>